<organism evidence="1 2">
    <name type="scientific">Galerina marginata (strain CBS 339.88)</name>
    <dbReference type="NCBI Taxonomy" id="685588"/>
    <lineage>
        <taxon>Eukaryota</taxon>
        <taxon>Fungi</taxon>
        <taxon>Dikarya</taxon>
        <taxon>Basidiomycota</taxon>
        <taxon>Agaricomycotina</taxon>
        <taxon>Agaricomycetes</taxon>
        <taxon>Agaricomycetidae</taxon>
        <taxon>Agaricales</taxon>
        <taxon>Agaricineae</taxon>
        <taxon>Strophariaceae</taxon>
        <taxon>Galerina</taxon>
    </lineage>
</organism>
<dbReference type="AlphaFoldDB" id="A0A067SLA1"/>
<reference evidence="2" key="1">
    <citation type="journal article" date="2014" name="Proc. Natl. Acad. Sci. U.S.A.">
        <title>Extensive sampling of basidiomycete genomes demonstrates inadequacy of the white-rot/brown-rot paradigm for wood decay fungi.</title>
        <authorList>
            <person name="Riley R."/>
            <person name="Salamov A.A."/>
            <person name="Brown D.W."/>
            <person name="Nagy L.G."/>
            <person name="Floudas D."/>
            <person name="Held B.W."/>
            <person name="Levasseur A."/>
            <person name="Lombard V."/>
            <person name="Morin E."/>
            <person name="Otillar R."/>
            <person name="Lindquist E.A."/>
            <person name="Sun H."/>
            <person name="LaButti K.M."/>
            <person name="Schmutz J."/>
            <person name="Jabbour D."/>
            <person name="Luo H."/>
            <person name="Baker S.E."/>
            <person name="Pisabarro A.G."/>
            <person name="Walton J.D."/>
            <person name="Blanchette R.A."/>
            <person name="Henrissat B."/>
            <person name="Martin F."/>
            <person name="Cullen D."/>
            <person name="Hibbett D.S."/>
            <person name="Grigoriev I.V."/>
        </authorList>
    </citation>
    <scope>NUCLEOTIDE SEQUENCE [LARGE SCALE GENOMIC DNA]</scope>
    <source>
        <strain evidence="2">CBS 339.88</strain>
    </source>
</reference>
<protein>
    <submittedName>
        <fullName evidence="1">Uncharacterized protein</fullName>
    </submittedName>
</protein>
<dbReference type="EMBL" id="KL142414">
    <property type="protein sequence ID" value="KDR67533.1"/>
    <property type="molecule type" value="Genomic_DNA"/>
</dbReference>
<evidence type="ECO:0000313" key="2">
    <source>
        <dbReference type="Proteomes" id="UP000027222"/>
    </source>
</evidence>
<dbReference type="HOGENOM" id="CLU_1517969_0_0_1"/>
<gene>
    <name evidence="1" type="ORF">GALMADRAFT_216392</name>
</gene>
<name>A0A067SLA1_GALM3</name>
<sequence>MADSGGLRKGRTEHFLRAMTQSGLIVAWMTVSNYVTRWGLLIPVASSAKGVEHGVRALSEPPVDYPTTMFYRTGCWLDVPLNLGTEHLPVEAQRPDDACTPCSTPFEKKQWVISRPYRIMPFKTKMNSEGNTVQGHRKHSSRQAYRTFIDPLSRLIHLRPSDWPEAVPWGFGFLANF</sequence>
<proteinExistence type="predicted"/>
<accession>A0A067SLA1</accession>
<evidence type="ECO:0000313" key="1">
    <source>
        <dbReference type="EMBL" id="KDR67533.1"/>
    </source>
</evidence>
<dbReference type="Proteomes" id="UP000027222">
    <property type="component" value="Unassembled WGS sequence"/>
</dbReference>
<keyword evidence="2" id="KW-1185">Reference proteome</keyword>